<dbReference type="PANTHER" id="PTHR10491">
    <property type="entry name" value="DTDP-4-DEHYDRORHAMNOSE REDUCTASE"/>
    <property type="match status" value="1"/>
</dbReference>
<dbReference type="Gene3D" id="3.40.50.720">
    <property type="entry name" value="NAD(P)-binding Rossmann-like Domain"/>
    <property type="match status" value="1"/>
</dbReference>
<dbReference type="InterPro" id="IPR036291">
    <property type="entry name" value="NAD(P)-bd_dom_sf"/>
</dbReference>
<proteinExistence type="inferred from homology"/>
<dbReference type="Proteomes" id="UP001596524">
    <property type="component" value="Unassembled WGS sequence"/>
</dbReference>
<accession>A0ABW2N672</accession>
<dbReference type="EMBL" id="JBHTCH010000017">
    <property type="protein sequence ID" value="MFC7361571.1"/>
    <property type="molecule type" value="Genomic_DNA"/>
</dbReference>
<sequence length="262" mass="27307">MRLLVTGGRGGYLGRHVVRAAREAGHDVVAVGSVDADVRDRAAVHALVARHAPDAIVHTAYDQSDWDVTATGAAHLALAAARHGVRMVLVSSDAVFSGRSPAYDESARPDPITAYGAAKAAAETAALAVVDDVVVARTSLICGDGRSKHEDLVHRAVGGADVALFEDEVRCPVHVGDLASALVELAAGSRRGVLHLGGADDVSRLELGRLVAVRDGLDPSALRAGRRADLEDPGPIRVRLDSSLAGRTLVTRLRGAREFLAP</sequence>
<evidence type="ECO:0000313" key="4">
    <source>
        <dbReference type="EMBL" id="MFC7361571.1"/>
    </source>
</evidence>
<keyword evidence="2" id="KW-0521">NADP</keyword>
<keyword evidence="2" id="KW-0560">Oxidoreductase</keyword>
<dbReference type="InterPro" id="IPR029903">
    <property type="entry name" value="RmlD-like-bd"/>
</dbReference>
<keyword evidence="5" id="KW-1185">Reference proteome</keyword>
<dbReference type="SUPFAM" id="SSF51735">
    <property type="entry name" value="NAD(P)-binding Rossmann-fold domains"/>
    <property type="match status" value="1"/>
</dbReference>
<gene>
    <name evidence="4" type="ORF">ACFQO6_14950</name>
</gene>
<protein>
    <recommendedName>
        <fullName evidence="2">dTDP-4-dehydrorhamnose reductase</fullName>
        <ecNumber evidence="2">1.1.1.133</ecNumber>
    </recommendedName>
</protein>
<dbReference type="Pfam" id="PF04321">
    <property type="entry name" value="RmlD_sub_bind"/>
    <property type="match status" value="1"/>
</dbReference>
<dbReference type="EC" id="1.1.1.133" evidence="2"/>
<comment type="similarity">
    <text evidence="1 2">Belongs to the dTDP-4-dehydrorhamnose reductase family.</text>
</comment>
<evidence type="ECO:0000256" key="2">
    <source>
        <dbReference type="RuleBase" id="RU364082"/>
    </source>
</evidence>
<name>A0ABW2N672_9ACTN</name>
<comment type="function">
    <text evidence="2">Catalyzes the reduction of dTDP-6-deoxy-L-lyxo-4-hexulose to yield dTDP-L-rhamnose.</text>
</comment>
<evidence type="ECO:0000259" key="3">
    <source>
        <dbReference type="Pfam" id="PF04321"/>
    </source>
</evidence>
<dbReference type="InterPro" id="IPR005913">
    <property type="entry name" value="dTDP_dehydrorham_reduct"/>
</dbReference>
<organism evidence="4 5">
    <name type="scientific">Nocardioides astragali</name>
    <dbReference type="NCBI Taxonomy" id="1776736"/>
    <lineage>
        <taxon>Bacteria</taxon>
        <taxon>Bacillati</taxon>
        <taxon>Actinomycetota</taxon>
        <taxon>Actinomycetes</taxon>
        <taxon>Propionibacteriales</taxon>
        <taxon>Nocardioidaceae</taxon>
        <taxon>Nocardioides</taxon>
    </lineage>
</organism>
<dbReference type="PANTHER" id="PTHR10491:SF4">
    <property type="entry name" value="METHIONINE ADENOSYLTRANSFERASE 2 SUBUNIT BETA"/>
    <property type="match status" value="1"/>
</dbReference>
<comment type="pathway">
    <text evidence="2">Carbohydrate biosynthesis; dTDP-L-rhamnose biosynthesis.</text>
</comment>
<evidence type="ECO:0000313" key="5">
    <source>
        <dbReference type="Proteomes" id="UP001596524"/>
    </source>
</evidence>
<evidence type="ECO:0000256" key="1">
    <source>
        <dbReference type="ARBA" id="ARBA00010944"/>
    </source>
</evidence>
<reference evidence="5" key="1">
    <citation type="journal article" date="2019" name="Int. J. Syst. Evol. Microbiol.">
        <title>The Global Catalogue of Microorganisms (GCM) 10K type strain sequencing project: providing services to taxonomists for standard genome sequencing and annotation.</title>
        <authorList>
            <consortium name="The Broad Institute Genomics Platform"/>
            <consortium name="The Broad Institute Genome Sequencing Center for Infectious Disease"/>
            <person name="Wu L."/>
            <person name="Ma J."/>
        </authorList>
    </citation>
    <scope>NUCLEOTIDE SEQUENCE [LARGE SCALE GENOMIC DNA]</scope>
    <source>
        <strain evidence="5">FCH27</strain>
    </source>
</reference>
<dbReference type="RefSeq" id="WP_255891158.1">
    <property type="nucleotide sequence ID" value="NZ_JAFMZM010000004.1"/>
</dbReference>
<feature type="domain" description="RmlD-like substrate binding" evidence="3">
    <location>
        <begin position="1"/>
        <end position="231"/>
    </location>
</feature>
<comment type="caution">
    <text evidence="4">The sequence shown here is derived from an EMBL/GenBank/DDBJ whole genome shotgun (WGS) entry which is preliminary data.</text>
</comment>